<dbReference type="EMBL" id="FCNP01000050">
    <property type="protein sequence ID" value="CVI64009.1"/>
    <property type="molecule type" value="Genomic_DNA"/>
</dbReference>
<name>A0A1S7UB30_9HYPH</name>
<dbReference type="PANTHER" id="PTHR21272:SF3">
    <property type="entry name" value="CATABOLIC 3-DEHYDROQUINASE"/>
    <property type="match status" value="1"/>
</dbReference>
<organism evidence="11 12">
    <name type="scientific">Agrobacterium deltaense NCPPB 1641</name>
    <dbReference type="NCBI Taxonomy" id="1183425"/>
    <lineage>
        <taxon>Bacteria</taxon>
        <taxon>Pseudomonadati</taxon>
        <taxon>Pseudomonadota</taxon>
        <taxon>Alphaproteobacteria</taxon>
        <taxon>Hyphomicrobiales</taxon>
        <taxon>Rhizobiaceae</taxon>
        <taxon>Rhizobium/Agrobacterium group</taxon>
        <taxon>Agrobacterium</taxon>
    </lineage>
</organism>
<evidence type="ECO:0000256" key="9">
    <source>
        <dbReference type="PIRSR" id="PIRSR001399-1"/>
    </source>
</evidence>
<dbReference type="GO" id="GO:0008652">
    <property type="term" value="P:amino acid biosynthetic process"/>
    <property type="evidence" value="ECO:0007669"/>
    <property type="project" value="UniProtKB-KW"/>
</dbReference>
<dbReference type="InterPro" id="IPR001874">
    <property type="entry name" value="DHquinase_II"/>
</dbReference>
<dbReference type="SUPFAM" id="SSF52304">
    <property type="entry name" value="Type II 3-dehydroquinate dehydratase"/>
    <property type="match status" value="1"/>
</dbReference>
<evidence type="ECO:0000256" key="8">
    <source>
        <dbReference type="HAMAP-Rule" id="MF_00169"/>
    </source>
</evidence>
<reference evidence="11" key="1">
    <citation type="submission" date="2016-01" db="EMBL/GenBank/DDBJ databases">
        <authorList>
            <person name="Regsiter A."/>
            <person name="william w."/>
        </authorList>
    </citation>
    <scope>NUCLEOTIDE SEQUENCE</scope>
    <source>
        <strain evidence="11">NCPPB 1641</strain>
    </source>
</reference>
<dbReference type="HAMAP" id="MF_00169">
    <property type="entry name" value="AroQ"/>
    <property type="match status" value="1"/>
</dbReference>
<comment type="subunit">
    <text evidence="4 8">Homododecamer.</text>
</comment>
<dbReference type="InterPro" id="IPR036441">
    <property type="entry name" value="DHquinase_II_sf"/>
</dbReference>
<evidence type="ECO:0000256" key="3">
    <source>
        <dbReference type="ARBA" id="ARBA00011037"/>
    </source>
</evidence>
<keyword evidence="7 8" id="KW-0456">Lyase</keyword>
<comment type="similarity">
    <text evidence="3 8">Belongs to the type-II 3-dehydroquinase family.</text>
</comment>
<dbReference type="GO" id="GO:0009423">
    <property type="term" value="P:chorismate biosynthetic process"/>
    <property type="evidence" value="ECO:0007669"/>
    <property type="project" value="UniProtKB-UniRule"/>
</dbReference>
<feature type="active site" description="Proton donor" evidence="8 9">
    <location>
        <position position="100"/>
    </location>
</feature>
<dbReference type="GO" id="GO:0003855">
    <property type="term" value="F:3-dehydroquinate dehydratase activity"/>
    <property type="evidence" value="ECO:0007669"/>
    <property type="project" value="UniProtKB-UniRule"/>
</dbReference>
<evidence type="ECO:0000256" key="1">
    <source>
        <dbReference type="ARBA" id="ARBA00001864"/>
    </source>
</evidence>
<feature type="binding site" evidence="8">
    <location>
        <position position="87"/>
    </location>
    <ligand>
        <name>substrate</name>
    </ligand>
</feature>
<dbReference type="PIRSF" id="PIRSF001399">
    <property type="entry name" value="DHquinase_II"/>
    <property type="match status" value="1"/>
</dbReference>
<dbReference type="RefSeq" id="WP_121490369.1">
    <property type="nucleotide sequence ID" value="NZ_LT009777.1"/>
</dbReference>
<comment type="pathway">
    <text evidence="2 8">Metabolic intermediate biosynthesis; chorismate biosynthesis; chorismate from D-erythrose 4-phosphate and phosphoenolpyruvate: step 3/7.</text>
</comment>
<evidence type="ECO:0000256" key="5">
    <source>
        <dbReference type="ARBA" id="ARBA00012060"/>
    </source>
</evidence>
<comment type="caution">
    <text evidence="8">Lacks conserved residue(s) required for the propagation of feature annotation.</text>
</comment>
<comment type="catalytic activity">
    <reaction evidence="1 8">
        <text>3-dehydroquinate = 3-dehydroshikimate + H2O</text>
        <dbReference type="Rhea" id="RHEA:21096"/>
        <dbReference type="ChEBI" id="CHEBI:15377"/>
        <dbReference type="ChEBI" id="CHEBI:16630"/>
        <dbReference type="ChEBI" id="CHEBI:32364"/>
        <dbReference type="EC" id="4.2.1.10"/>
    </reaction>
</comment>
<evidence type="ECO:0000313" key="12">
    <source>
        <dbReference type="Proteomes" id="UP000192140"/>
    </source>
</evidence>
<evidence type="ECO:0000256" key="6">
    <source>
        <dbReference type="ARBA" id="ARBA00023141"/>
    </source>
</evidence>
<dbReference type="EC" id="4.2.1.10" evidence="5 8"/>
<dbReference type="Pfam" id="PF01220">
    <property type="entry name" value="DHquinase_II"/>
    <property type="match status" value="1"/>
</dbReference>
<keyword evidence="8" id="KW-0028">Amino-acid biosynthesis</keyword>
<feature type="active site" description="Proton acceptor" evidence="8 9">
    <location>
        <position position="24"/>
    </location>
</feature>
<dbReference type="AlphaFoldDB" id="A0A1S7UB30"/>
<accession>A0A1S7UB30</accession>
<evidence type="ECO:0000256" key="2">
    <source>
        <dbReference type="ARBA" id="ARBA00004902"/>
    </source>
</evidence>
<feature type="site" description="Transition state stabilizer" evidence="8 10">
    <location>
        <position position="19"/>
    </location>
</feature>
<dbReference type="GO" id="GO:0009073">
    <property type="term" value="P:aromatic amino acid family biosynthetic process"/>
    <property type="evidence" value="ECO:0007669"/>
    <property type="project" value="UniProtKB-KW"/>
</dbReference>
<comment type="function">
    <text evidence="8">Catalyzes a trans-dehydration via an enolate intermediate.</text>
</comment>
<evidence type="ECO:0000256" key="10">
    <source>
        <dbReference type="PIRSR" id="PIRSR001399-3"/>
    </source>
</evidence>
<dbReference type="UniPathway" id="UPA00053">
    <property type="reaction ID" value="UER00086"/>
</dbReference>
<evidence type="ECO:0000313" key="11">
    <source>
        <dbReference type="EMBL" id="CVI64009.1"/>
    </source>
</evidence>
<comment type="caution">
    <text evidence="11">The sequence shown here is derived from an EMBL/GenBank/DDBJ whole genome shotgun (WGS) entry which is preliminary data.</text>
</comment>
<gene>
    <name evidence="8 11" type="primary">aroQ</name>
    <name evidence="11" type="ORF">AGR7A_pAt30068</name>
</gene>
<evidence type="ECO:0000256" key="4">
    <source>
        <dbReference type="ARBA" id="ARBA00011193"/>
    </source>
</evidence>
<dbReference type="GO" id="GO:0019631">
    <property type="term" value="P:quinate catabolic process"/>
    <property type="evidence" value="ECO:0007669"/>
    <property type="project" value="TreeGrafter"/>
</dbReference>
<proteinExistence type="inferred from homology"/>
<dbReference type="PANTHER" id="PTHR21272">
    <property type="entry name" value="CATABOLIC 3-DEHYDROQUINASE"/>
    <property type="match status" value="1"/>
</dbReference>
<dbReference type="Gene3D" id="3.40.50.9100">
    <property type="entry name" value="Dehydroquinase, class II"/>
    <property type="match status" value="1"/>
</dbReference>
<keyword evidence="12" id="KW-1185">Reference proteome</keyword>
<evidence type="ECO:0000256" key="7">
    <source>
        <dbReference type="ARBA" id="ARBA00023239"/>
    </source>
</evidence>
<dbReference type="Proteomes" id="UP000192140">
    <property type="component" value="Unassembled WGS sequence"/>
</dbReference>
<sequence length="160" mass="17651">MAMKIVVINGPNLNRLGQRRPERYGTATLQDVIDGLTKLGRELEVEIVHKQSNHEGDLIDFMHANMDADGVLVNPAGLTLYGRPLLDAIGDLKKPIGVVHIAQLYKIGDIYGPETHDYWKAMADIYVCGLGIHGYNATLLRLVELITGKMNTFSLGAVER</sequence>
<protein>
    <recommendedName>
        <fullName evidence="5 8">3-dehydroquinate dehydratase</fullName>
        <shortName evidence="8">3-dehydroquinase</shortName>
        <ecNumber evidence="5 8">4.2.1.10</ecNumber>
    </recommendedName>
    <alternativeName>
        <fullName evidence="8">Type II DHQase</fullName>
    </alternativeName>
</protein>
<keyword evidence="6 8" id="KW-0057">Aromatic amino acid biosynthesis</keyword>
<feature type="binding site" evidence="8">
    <location>
        <position position="74"/>
    </location>
    <ligand>
        <name>substrate</name>
    </ligand>
</feature>